<evidence type="ECO:0000256" key="3">
    <source>
        <dbReference type="SAM" id="MobiDB-lite"/>
    </source>
</evidence>
<evidence type="ECO:0000313" key="6">
    <source>
        <dbReference type="WBParaSite" id="mrna-Wban_02783"/>
    </source>
</evidence>
<dbReference type="PROSITE" id="PS50097">
    <property type="entry name" value="BTB"/>
    <property type="match status" value="1"/>
</dbReference>
<dbReference type="InterPro" id="IPR000210">
    <property type="entry name" value="BTB/POZ_dom"/>
</dbReference>
<reference evidence="5" key="2">
    <citation type="journal article" date="2016" name="Mol. Ecol.">
        <title>Population genomics of the filarial nematode parasite Wuchereria bancrofti from mosquitoes.</title>
        <authorList>
            <person name="Small S.T."/>
            <person name="Reimer L.J."/>
            <person name="Tisch D.J."/>
            <person name="King C.L."/>
            <person name="Christensen B.M."/>
            <person name="Siba P.M."/>
            <person name="Kazura J.W."/>
            <person name="Serre D."/>
            <person name="Zimmerman P.A."/>
        </authorList>
    </citation>
    <scope>NUCLEOTIDE SEQUENCE</scope>
    <source>
        <strain evidence="5">pt0022</strain>
    </source>
</reference>
<dbReference type="Pfam" id="PF07707">
    <property type="entry name" value="BACK"/>
    <property type="match status" value="1"/>
</dbReference>
<feature type="region of interest" description="Disordered" evidence="3">
    <location>
        <begin position="495"/>
        <end position="570"/>
    </location>
</feature>
<reference evidence="5" key="1">
    <citation type="submission" date="2015-03" db="EMBL/GenBank/DDBJ databases">
        <title>Wuchereria bancrofti Genome Sequencing Papua New Guinea Strain.</title>
        <authorList>
            <person name="Small S.T."/>
            <person name="Serre D."/>
            <person name="Zimmerman P.A."/>
        </authorList>
    </citation>
    <scope>NUCLEOTIDE SEQUENCE [LARGE SCALE GENOMIC DNA]</scope>
    <source>
        <strain evidence="5">pt0022</strain>
    </source>
</reference>
<dbReference type="Gene3D" id="3.30.710.10">
    <property type="entry name" value="Potassium Channel Kv1.1, Chain A"/>
    <property type="match status" value="1"/>
</dbReference>
<reference evidence="6" key="3">
    <citation type="submission" date="2024-02" db="UniProtKB">
        <authorList>
            <consortium name="WormBaseParasite"/>
        </authorList>
    </citation>
    <scope>IDENTIFICATION</scope>
    <source>
        <strain evidence="6">pt0022</strain>
    </source>
</reference>
<evidence type="ECO:0000256" key="1">
    <source>
        <dbReference type="ARBA" id="ARBA00022441"/>
    </source>
</evidence>
<dbReference type="SMART" id="SM00875">
    <property type="entry name" value="BACK"/>
    <property type="match status" value="1"/>
</dbReference>
<dbReference type="Pfam" id="PF00651">
    <property type="entry name" value="BTB"/>
    <property type="match status" value="1"/>
</dbReference>
<evidence type="ECO:0000259" key="4">
    <source>
        <dbReference type="PROSITE" id="PS50097"/>
    </source>
</evidence>
<evidence type="ECO:0000313" key="5">
    <source>
        <dbReference type="Proteomes" id="UP000093561"/>
    </source>
</evidence>
<feature type="region of interest" description="Disordered" evidence="3">
    <location>
        <begin position="380"/>
        <end position="399"/>
    </location>
</feature>
<dbReference type="AlphaFoldDB" id="A0AAF5PME8"/>
<name>A0AAF5PME8_WUCBA</name>
<dbReference type="WBParaSite" id="mrna-Wban_02783">
    <property type="protein sequence ID" value="mrna-Wban_02783"/>
    <property type="gene ID" value="Wban_02783"/>
</dbReference>
<evidence type="ECO:0000256" key="2">
    <source>
        <dbReference type="ARBA" id="ARBA00022737"/>
    </source>
</evidence>
<proteinExistence type="predicted"/>
<feature type="compositionally biased region" description="Gly residues" evidence="3">
    <location>
        <begin position="495"/>
        <end position="504"/>
    </location>
</feature>
<protein>
    <submittedName>
        <fullName evidence="6">BACK domain-containing protein</fullName>
    </submittedName>
</protein>
<dbReference type="PANTHER" id="PTHR45632:SF3">
    <property type="entry name" value="KELCH-LIKE PROTEIN 32"/>
    <property type="match status" value="1"/>
</dbReference>
<feature type="compositionally biased region" description="Basic and acidic residues" evidence="3">
    <location>
        <begin position="549"/>
        <end position="570"/>
    </location>
</feature>
<organism evidence="5 6">
    <name type="scientific">Wuchereria bancrofti</name>
    <dbReference type="NCBI Taxonomy" id="6293"/>
    <lineage>
        <taxon>Eukaryota</taxon>
        <taxon>Metazoa</taxon>
        <taxon>Ecdysozoa</taxon>
        <taxon>Nematoda</taxon>
        <taxon>Chromadorea</taxon>
        <taxon>Rhabditida</taxon>
        <taxon>Spirurina</taxon>
        <taxon>Spiruromorpha</taxon>
        <taxon>Filarioidea</taxon>
        <taxon>Onchocercidae</taxon>
        <taxon>Wuchereria</taxon>
    </lineage>
</organism>
<dbReference type="Proteomes" id="UP000093561">
    <property type="component" value="Unassembled WGS sequence"/>
</dbReference>
<accession>A0AAF5PME8</accession>
<dbReference type="SUPFAM" id="SSF54695">
    <property type="entry name" value="POZ domain"/>
    <property type="match status" value="1"/>
</dbReference>
<dbReference type="InterPro" id="IPR011705">
    <property type="entry name" value="BACK"/>
</dbReference>
<sequence>MWYGRSQEGVPQLQQRLALDVVWVVPGDIRKYYLQDELRTDRLEAEVYLKWSANIGLKNQVKIVLENGYSCNAPACLLAAFSDIFRKLISSQASQETLSSGKEIIVHLNGMPNITNAGLYNVVAFIQNGQIKFLETELENVLIAANDLRVTSLVSLICEEMAARILENTSPPISLLYSAVACLPSQSQYRNMVVDGAAIKFHDILASPEFLKLSFEMLYALISSPVLQAPEWVLEIYEAVIFWLQNNPEHICYAPALLDNVNFKDIVHMTDNRHEIMKKSLEVPDLGPIVQLFLMDAVYAKFVDRLMSPQNRNQPLSSSIYTVSGAETAVAPTSLRGTSGLAPSPLGSYIIPPFDSISSATTRSISNETSVSVDKNWRPAQQLPIGSGSSRNRTARNGPVLTYSNIPITTTTAPAAAAIASDGGTGVIGGGVIGTGATGSAVIGGSTIRDGTITGNGTIDGGGSAADNNGTIGGGGGVIRGGTIGGGAINGGAIDTGGSGGGSGEQEASGAITSSQTLESAEIRTSSSQESASSSKRRPKFEQIPLRTEPPKSRKELRKERQAREKADTK</sequence>
<feature type="domain" description="BTB" evidence="4">
    <location>
        <begin position="59"/>
        <end position="135"/>
    </location>
</feature>
<keyword evidence="1" id="KW-0880">Kelch repeat</keyword>
<dbReference type="InterPro" id="IPR011333">
    <property type="entry name" value="SKP1/BTB/POZ_sf"/>
</dbReference>
<keyword evidence="2" id="KW-0677">Repeat</keyword>
<dbReference type="PANTHER" id="PTHR45632">
    <property type="entry name" value="LD33804P"/>
    <property type="match status" value="1"/>
</dbReference>
<feature type="compositionally biased region" description="Polar residues" evidence="3">
    <location>
        <begin position="512"/>
        <end position="525"/>
    </location>
</feature>
<dbReference type="Gene3D" id="1.25.40.420">
    <property type="match status" value="1"/>
</dbReference>